<keyword evidence="3" id="KW-0813">Transport</keyword>
<evidence type="ECO:0000259" key="20">
    <source>
        <dbReference type="PROSITE" id="PS50115"/>
    </source>
</evidence>
<evidence type="ECO:0000256" key="3">
    <source>
        <dbReference type="ARBA" id="ARBA00022448"/>
    </source>
</evidence>
<comment type="function">
    <text evidence="14">GTPase-activating protein (GAP) for the ADP ribosylation factor 1 (ARF1). Involved in membrane trafficking and /or vesicle transport. Promotes hydrolysis of the ARF1-bound GTP and thus, is required for the dissociation of coat proteins from Golgi-derived membranes and vesicles, a prerequisite for vesicle's fusion with target compartment. Probably regulates ARF1-mediated transport via its interaction with the KDELR proteins and TMED2. Overexpression induces the redistribution of the entire Golgi complex to the endoplasmic reticulum, as when ARF1 is deactivated. Its activity is stimulated by phosphoinosides and inhibited by phosphatidylcholine.</text>
</comment>
<organism evidence="21 22">
    <name type="scientific">Haemonchus contortus</name>
    <name type="common">Barber pole worm</name>
    <dbReference type="NCBI Taxonomy" id="6289"/>
    <lineage>
        <taxon>Eukaryota</taxon>
        <taxon>Metazoa</taxon>
        <taxon>Ecdysozoa</taxon>
        <taxon>Nematoda</taxon>
        <taxon>Chromadorea</taxon>
        <taxon>Rhabditida</taxon>
        <taxon>Rhabditina</taxon>
        <taxon>Rhabditomorpha</taxon>
        <taxon>Strongyloidea</taxon>
        <taxon>Trichostrongylidae</taxon>
        <taxon>Haemonchus</taxon>
    </lineage>
</organism>
<dbReference type="GO" id="GO:0016192">
    <property type="term" value="P:vesicle-mediated transport"/>
    <property type="evidence" value="ECO:0007669"/>
    <property type="project" value="UniProtKB-KW"/>
</dbReference>
<evidence type="ECO:0000256" key="5">
    <source>
        <dbReference type="ARBA" id="ARBA00022490"/>
    </source>
</evidence>
<reference evidence="22" key="1">
    <citation type="submission" date="2020-12" db="UniProtKB">
        <authorList>
            <consortium name="WormBaseParasite"/>
        </authorList>
    </citation>
    <scope>IDENTIFICATION</scope>
    <source>
        <strain evidence="22">MHco3</strain>
    </source>
</reference>
<dbReference type="InterPro" id="IPR001164">
    <property type="entry name" value="ArfGAP_dom"/>
</dbReference>
<keyword evidence="21" id="KW-1185">Reference proteome</keyword>
<evidence type="ECO:0000256" key="13">
    <source>
        <dbReference type="ARBA" id="ARBA00023034"/>
    </source>
</evidence>
<dbReference type="GO" id="GO:0030100">
    <property type="term" value="P:regulation of endocytosis"/>
    <property type="evidence" value="ECO:0007669"/>
    <property type="project" value="TreeGrafter"/>
</dbReference>
<dbReference type="AlphaFoldDB" id="A0A7I5E652"/>
<dbReference type="OrthoDB" id="983479at2759"/>
<keyword evidence="9" id="KW-0862">Zinc</keyword>
<feature type="region of interest" description="Disordered" evidence="19">
    <location>
        <begin position="340"/>
        <end position="420"/>
    </location>
</feature>
<feature type="region of interest" description="Disordered" evidence="19">
    <location>
        <begin position="175"/>
        <end position="194"/>
    </location>
</feature>
<sequence length="420" mass="44975">MASPRTRRVLKELRPLNENNTCFECGANNPQWVSVSYGIWICLDCSGLHRGLGVHLSFVRSVTMDKWKDLELAKMRVGGNQKFRQFLMSQPDYREDWSLHDKYNSRAAALYRDKVSTEAEGREWSAATSSARNYVPSTLNAGNRSGGDMSRHASGTSLGSYYGGNSAAYSDGGGYNAGGPAQSDDRYRGFGNTVDAPNNQDDLLSGAMSSLSMGWSIISKGASQAAAIAKDVSIQATQKASELSSQNSGLLSGVASKATEIGQKSWGGISQFVKSPSLQGLGSIIPKKGYEDMASPTSPTEQSSSTSFNGKANYDSGGFNGFEKQSGQAGDAFFSLAETGTEKKKHMSEKKKTARASTAAAATLPSPQEEEDPSDSTITQFEASFNKPRRPAAAAATTKKTESQSTNKAWDDDAWAILNN</sequence>
<dbReference type="GO" id="GO:0000139">
    <property type="term" value="C:Golgi membrane"/>
    <property type="evidence" value="ECO:0007669"/>
    <property type="project" value="TreeGrafter"/>
</dbReference>
<keyword evidence="12" id="KW-0007">Acetylation</keyword>
<keyword evidence="13" id="KW-0333">Golgi apparatus</keyword>
<evidence type="ECO:0000256" key="7">
    <source>
        <dbReference type="ARBA" id="ARBA00022723"/>
    </source>
</evidence>
<feature type="compositionally biased region" description="Low complexity" evidence="19">
    <location>
        <begin position="295"/>
        <end position="307"/>
    </location>
</feature>
<dbReference type="PANTHER" id="PTHR46395:SF1">
    <property type="entry name" value="ADP-RIBOSYLATION FACTOR GTPASE-ACTIVATING PROTEIN 1"/>
    <property type="match status" value="1"/>
</dbReference>
<dbReference type="WBParaSite" id="HCON_00022340-00001">
    <property type="protein sequence ID" value="HCON_00022340-00001"/>
    <property type="gene ID" value="HCON_00022340"/>
</dbReference>
<evidence type="ECO:0000256" key="16">
    <source>
        <dbReference type="ARBA" id="ARBA00077418"/>
    </source>
</evidence>
<evidence type="ECO:0000256" key="2">
    <source>
        <dbReference type="ARBA" id="ARBA00004555"/>
    </source>
</evidence>
<keyword evidence="8 18" id="KW-0863">Zinc-finger</keyword>
<keyword evidence="6" id="KW-0597">Phosphoprotein</keyword>
<dbReference type="SMART" id="SM00105">
    <property type="entry name" value="ArfGap"/>
    <property type="match status" value="1"/>
</dbReference>
<keyword evidence="10" id="KW-0931">ER-Golgi transport</keyword>
<keyword evidence="4" id="KW-0343">GTPase activation</keyword>
<dbReference type="InterPro" id="IPR038508">
    <property type="entry name" value="ArfGAP_dom_sf"/>
</dbReference>
<evidence type="ECO:0000256" key="12">
    <source>
        <dbReference type="ARBA" id="ARBA00022990"/>
    </source>
</evidence>
<accession>A0A7I5E652</accession>
<name>A0A7I5E652_HAECO</name>
<keyword evidence="11" id="KW-0653">Protein transport</keyword>
<evidence type="ECO:0000256" key="6">
    <source>
        <dbReference type="ARBA" id="ARBA00022553"/>
    </source>
</evidence>
<dbReference type="GO" id="GO:0032012">
    <property type="term" value="P:regulation of ARF protein signal transduction"/>
    <property type="evidence" value="ECO:0007669"/>
    <property type="project" value="TreeGrafter"/>
</dbReference>
<keyword evidence="7" id="KW-0479">Metal-binding</keyword>
<evidence type="ECO:0000256" key="17">
    <source>
        <dbReference type="ARBA" id="ARBA00081514"/>
    </source>
</evidence>
<evidence type="ECO:0000256" key="18">
    <source>
        <dbReference type="PROSITE-ProRule" id="PRU00288"/>
    </source>
</evidence>
<dbReference type="PANTHER" id="PTHR46395">
    <property type="entry name" value="ADP-RIBOSYLATION FACTOR GTPASE-ACTIVATING PROTEIN 1"/>
    <property type="match status" value="1"/>
</dbReference>
<evidence type="ECO:0000256" key="15">
    <source>
        <dbReference type="ARBA" id="ARBA00071258"/>
    </source>
</evidence>
<dbReference type="Proteomes" id="UP000025227">
    <property type="component" value="Unplaced"/>
</dbReference>
<evidence type="ECO:0000256" key="11">
    <source>
        <dbReference type="ARBA" id="ARBA00022927"/>
    </source>
</evidence>
<evidence type="ECO:0000256" key="4">
    <source>
        <dbReference type="ARBA" id="ARBA00022468"/>
    </source>
</evidence>
<dbReference type="GO" id="GO:0008270">
    <property type="term" value="F:zinc ion binding"/>
    <property type="evidence" value="ECO:0007669"/>
    <property type="project" value="UniProtKB-KW"/>
</dbReference>
<evidence type="ECO:0000256" key="1">
    <source>
        <dbReference type="ARBA" id="ARBA00004496"/>
    </source>
</evidence>
<dbReference type="OMA" id="FECEANN"/>
<feature type="region of interest" description="Disordered" evidence="19">
    <location>
        <begin position="289"/>
        <end position="312"/>
    </location>
</feature>
<evidence type="ECO:0000256" key="9">
    <source>
        <dbReference type="ARBA" id="ARBA00022833"/>
    </source>
</evidence>
<protein>
    <recommendedName>
        <fullName evidence="15">ADP-ribosylation factor GTPase-activating protein 1</fullName>
    </recommendedName>
    <alternativeName>
        <fullName evidence="17">ADP-ribosylation factor 1 GTPase-activating protein</fullName>
    </alternativeName>
    <alternativeName>
        <fullName evidence="16">ARF1-directed GTPase-activating protein</fullName>
    </alternativeName>
</protein>
<comment type="subcellular location">
    <subcellularLocation>
        <location evidence="1">Cytoplasm</location>
    </subcellularLocation>
    <subcellularLocation>
        <location evidence="2">Golgi apparatus</location>
    </subcellularLocation>
</comment>
<feature type="domain" description="Arf-GAP" evidence="20">
    <location>
        <begin position="7"/>
        <end position="124"/>
    </location>
</feature>
<evidence type="ECO:0000256" key="14">
    <source>
        <dbReference type="ARBA" id="ARBA00058112"/>
    </source>
</evidence>
<evidence type="ECO:0000256" key="8">
    <source>
        <dbReference type="ARBA" id="ARBA00022771"/>
    </source>
</evidence>
<evidence type="ECO:0000256" key="10">
    <source>
        <dbReference type="ARBA" id="ARBA00022892"/>
    </source>
</evidence>
<evidence type="ECO:0000313" key="21">
    <source>
        <dbReference type="Proteomes" id="UP000025227"/>
    </source>
</evidence>
<dbReference type="PROSITE" id="PS50115">
    <property type="entry name" value="ARFGAP"/>
    <property type="match status" value="1"/>
</dbReference>
<dbReference type="Pfam" id="PF01412">
    <property type="entry name" value="ArfGap"/>
    <property type="match status" value="1"/>
</dbReference>
<dbReference type="CDD" id="cd08830">
    <property type="entry name" value="ArfGap_ArfGap1"/>
    <property type="match status" value="1"/>
</dbReference>
<dbReference type="GO" id="GO:0005096">
    <property type="term" value="F:GTPase activator activity"/>
    <property type="evidence" value="ECO:0007669"/>
    <property type="project" value="UniProtKB-KW"/>
</dbReference>
<dbReference type="SUPFAM" id="SSF57863">
    <property type="entry name" value="ArfGap/RecO-like zinc finger"/>
    <property type="match status" value="1"/>
</dbReference>
<dbReference type="PRINTS" id="PR00405">
    <property type="entry name" value="REVINTRACTNG"/>
</dbReference>
<keyword evidence="5" id="KW-0963">Cytoplasm</keyword>
<evidence type="ECO:0000313" key="22">
    <source>
        <dbReference type="WBParaSite" id="HCON_00022340-00001"/>
    </source>
</evidence>
<dbReference type="Gene3D" id="1.10.220.150">
    <property type="entry name" value="Arf GTPase activating protein"/>
    <property type="match status" value="1"/>
</dbReference>
<dbReference type="InterPro" id="IPR037278">
    <property type="entry name" value="ARFGAP/RecO"/>
</dbReference>
<dbReference type="FunFam" id="1.10.220.150:FF:000008">
    <property type="entry name" value="ADP-ribosylation factor GTPase activating protein 1"/>
    <property type="match status" value="1"/>
</dbReference>
<proteinExistence type="predicted"/>
<evidence type="ECO:0000256" key="19">
    <source>
        <dbReference type="SAM" id="MobiDB-lite"/>
    </source>
</evidence>
<dbReference type="GO" id="GO:0015031">
    <property type="term" value="P:protein transport"/>
    <property type="evidence" value="ECO:0007669"/>
    <property type="project" value="UniProtKB-KW"/>
</dbReference>
<feature type="compositionally biased region" description="Basic residues" evidence="19">
    <location>
        <begin position="343"/>
        <end position="354"/>
    </location>
</feature>